<proteinExistence type="predicted"/>
<dbReference type="KEGG" id="ttp:E6P07_02350"/>
<reference evidence="2 3" key="1">
    <citation type="submission" date="2019-12" db="EMBL/GenBank/DDBJ databases">
        <title>The complete genome of the thermophilic, anoxygenic phototrophic gammaproteobacterium Thermochromatium tepidum.</title>
        <authorList>
            <person name="Sattley W.M."/>
            <person name="Swingley W.D."/>
            <person name="Burchell B.M."/>
            <person name="Gurbani S.A."/>
            <person name="Kujawa C.M."/>
            <person name="Nuccio D.A."/>
            <person name="Schladweiler J."/>
            <person name="Shaffer K.N."/>
            <person name="Stokes L.M."/>
            <person name="Touchman J.W."/>
            <person name="Blankenship R.E."/>
            <person name="Madigan M.T."/>
        </authorList>
    </citation>
    <scope>NUCLEOTIDE SEQUENCE [LARGE SCALE GENOMIC DNA]</scope>
    <source>
        <strain evidence="2 3">ATCC 43061</strain>
    </source>
</reference>
<feature type="region of interest" description="Disordered" evidence="1">
    <location>
        <begin position="1"/>
        <end position="63"/>
    </location>
</feature>
<dbReference type="AlphaFoldDB" id="A0A6I6DWR8"/>
<feature type="compositionally biased region" description="Polar residues" evidence="1">
    <location>
        <begin position="27"/>
        <end position="41"/>
    </location>
</feature>
<accession>A0A6I6DWR8</accession>
<feature type="compositionally biased region" description="Polar residues" evidence="1">
    <location>
        <begin position="1"/>
        <end position="11"/>
    </location>
</feature>
<evidence type="ECO:0000313" key="2">
    <source>
        <dbReference type="EMBL" id="QGU31924.1"/>
    </source>
</evidence>
<dbReference type="EMBL" id="CP039268">
    <property type="protein sequence ID" value="QGU31924.1"/>
    <property type="molecule type" value="Genomic_DNA"/>
</dbReference>
<protein>
    <submittedName>
        <fullName evidence="2">Uncharacterized protein</fullName>
    </submittedName>
</protein>
<dbReference type="OrthoDB" id="9848729at2"/>
<evidence type="ECO:0000256" key="1">
    <source>
        <dbReference type="SAM" id="MobiDB-lite"/>
    </source>
</evidence>
<name>A0A6I6DWR8_THETI</name>
<feature type="compositionally biased region" description="Low complexity" evidence="1">
    <location>
        <begin position="45"/>
        <end position="57"/>
    </location>
</feature>
<keyword evidence="3" id="KW-1185">Reference proteome</keyword>
<evidence type="ECO:0000313" key="3">
    <source>
        <dbReference type="Proteomes" id="UP000426424"/>
    </source>
</evidence>
<organism evidence="2 3">
    <name type="scientific">Thermochromatium tepidum ATCC 43061</name>
    <dbReference type="NCBI Taxonomy" id="316276"/>
    <lineage>
        <taxon>Bacteria</taxon>
        <taxon>Pseudomonadati</taxon>
        <taxon>Pseudomonadota</taxon>
        <taxon>Gammaproteobacteria</taxon>
        <taxon>Chromatiales</taxon>
        <taxon>Chromatiaceae</taxon>
        <taxon>Thermochromatium</taxon>
    </lineage>
</organism>
<gene>
    <name evidence="2" type="ORF">E6P07_02350</name>
</gene>
<dbReference type="Proteomes" id="UP000426424">
    <property type="component" value="Chromosome"/>
</dbReference>
<sequence length="130" mass="13523">MNEIGLSSNMPSIGATRSYPSPRVDSGSDSPLTSPGVTPSTLDRGPSSTSPTQGPSSDTLSISSDAYRLQQTGAPTTETLDSRSYNGLDSEQAIALARTTRETMVLNPQLAFQAQASQMSARQVTNALGA</sequence>